<evidence type="ECO:0000313" key="2">
    <source>
        <dbReference type="Proteomes" id="UP000682877"/>
    </source>
</evidence>
<sequence>MNIRSAGFFISRATCHDRRWEIKANRRCISLESESNR</sequence>
<proteinExistence type="predicted"/>
<keyword evidence="2" id="KW-1185">Reference proteome</keyword>
<name>A0A8S1ZDD5_ARAAE</name>
<organism evidence="1 2">
    <name type="scientific">Arabidopsis arenosa</name>
    <name type="common">Sand rock-cress</name>
    <name type="synonym">Cardaminopsis arenosa</name>
    <dbReference type="NCBI Taxonomy" id="38785"/>
    <lineage>
        <taxon>Eukaryota</taxon>
        <taxon>Viridiplantae</taxon>
        <taxon>Streptophyta</taxon>
        <taxon>Embryophyta</taxon>
        <taxon>Tracheophyta</taxon>
        <taxon>Spermatophyta</taxon>
        <taxon>Magnoliopsida</taxon>
        <taxon>eudicotyledons</taxon>
        <taxon>Gunneridae</taxon>
        <taxon>Pentapetalae</taxon>
        <taxon>rosids</taxon>
        <taxon>malvids</taxon>
        <taxon>Brassicales</taxon>
        <taxon>Brassicaceae</taxon>
        <taxon>Camelineae</taxon>
        <taxon>Arabidopsis</taxon>
    </lineage>
</organism>
<protein>
    <submittedName>
        <fullName evidence="1">Uncharacterized protein</fullName>
    </submittedName>
</protein>
<reference evidence="1" key="1">
    <citation type="submission" date="2021-01" db="EMBL/GenBank/DDBJ databases">
        <authorList>
            <person name="Bezrukov I."/>
        </authorList>
    </citation>
    <scope>NUCLEOTIDE SEQUENCE</scope>
</reference>
<dbReference type="EMBL" id="LR999451">
    <property type="protein sequence ID" value="CAE5956653.1"/>
    <property type="molecule type" value="Genomic_DNA"/>
</dbReference>
<accession>A0A8S1ZDD5</accession>
<gene>
    <name evidence="1" type="ORF">AARE701A_LOCUS414</name>
</gene>
<dbReference type="AlphaFoldDB" id="A0A8S1ZDD5"/>
<evidence type="ECO:0000313" key="1">
    <source>
        <dbReference type="EMBL" id="CAE5956653.1"/>
    </source>
</evidence>
<dbReference type="Proteomes" id="UP000682877">
    <property type="component" value="Chromosome 1"/>
</dbReference>